<organism evidence="22 23">
    <name type="scientific">Triticum turgidum subsp. durum</name>
    <name type="common">Durum wheat</name>
    <name type="synonym">Triticum durum</name>
    <dbReference type="NCBI Taxonomy" id="4567"/>
    <lineage>
        <taxon>Eukaryota</taxon>
        <taxon>Viridiplantae</taxon>
        <taxon>Streptophyta</taxon>
        <taxon>Embryophyta</taxon>
        <taxon>Tracheophyta</taxon>
        <taxon>Spermatophyta</taxon>
        <taxon>Magnoliopsida</taxon>
        <taxon>Liliopsida</taxon>
        <taxon>Poales</taxon>
        <taxon>Poaceae</taxon>
        <taxon>BOP clade</taxon>
        <taxon>Pooideae</taxon>
        <taxon>Triticodae</taxon>
        <taxon>Triticeae</taxon>
        <taxon>Triticinae</taxon>
        <taxon>Triticum</taxon>
    </lineage>
</organism>
<feature type="binding site" evidence="20">
    <location>
        <position position="277"/>
    </location>
    <ligand>
        <name>chlorophyll a</name>
        <dbReference type="ChEBI" id="CHEBI:58416"/>
        <label>1</label>
    </ligand>
</feature>
<feature type="binding site" evidence="20">
    <location>
        <position position="259"/>
    </location>
    <ligand>
        <name>chlorophyll a</name>
        <dbReference type="ChEBI" id="CHEBI:58416"/>
        <label>1</label>
    </ligand>
</feature>
<feature type="binding site" evidence="20">
    <location>
        <position position="265"/>
    </location>
    <ligand>
        <name>chlorophyll b</name>
        <dbReference type="ChEBI" id="CHEBI:61721"/>
        <label>5</label>
    </ligand>
</feature>
<keyword evidence="9 21" id="KW-0934">Plastid</keyword>
<dbReference type="InterPro" id="IPR001344">
    <property type="entry name" value="Chloro_AB-bd_pln"/>
</dbReference>
<evidence type="ECO:0000256" key="9">
    <source>
        <dbReference type="ARBA" id="ARBA00022640"/>
    </source>
</evidence>
<feature type="binding site" evidence="20">
    <location>
        <position position="80"/>
    </location>
    <ligand>
        <name>chlorophyll a</name>
        <dbReference type="ChEBI" id="CHEBI:58416"/>
        <label>1</label>
    </ligand>
</feature>
<evidence type="ECO:0000256" key="11">
    <source>
        <dbReference type="ARBA" id="ARBA00022723"/>
    </source>
</evidence>
<evidence type="ECO:0000313" key="22">
    <source>
        <dbReference type="EMBL" id="VAI54698.1"/>
    </source>
</evidence>
<evidence type="ECO:0000256" key="2">
    <source>
        <dbReference type="ARBA" id="ARBA00004454"/>
    </source>
</evidence>
<feature type="binding site" evidence="20">
    <location>
        <position position="147"/>
    </location>
    <ligand>
        <name>chlorophyll a</name>
        <dbReference type="ChEBI" id="CHEBI:58416"/>
        <label>1</label>
    </ligand>
</feature>
<comment type="subcellular location">
    <subcellularLocation>
        <location evidence="2">Plastid</location>
        <location evidence="2">Chloroplast thylakoid membrane</location>
        <topology evidence="2">Multi-pass membrane protein</topology>
    </subcellularLocation>
</comment>
<feature type="binding site" description="axial binding residue" evidence="20">
    <location>
        <position position="153"/>
    </location>
    <ligand>
        <name>chlorophyll b</name>
        <dbReference type="ChEBI" id="CHEBI:61721"/>
        <label>1</label>
    </ligand>
    <ligandPart>
        <name>Mg</name>
        <dbReference type="ChEBI" id="CHEBI:25107"/>
    </ligandPart>
</feature>
<feature type="binding site" description="axial binding residue" evidence="20">
    <location>
        <position position="165"/>
    </location>
    <ligand>
        <name>chlorophyll b</name>
        <dbReference type="ChEBI" id="CHEBI:61721"/>
        <label>1</label>
    </ligand>
    <ligandPart>
        <name>Mg</name>
        <dbReference type="ChEBI" id="CHEBI:25107"/>
    </ligandPart>
</feature>
<feature type="binding site" evidence="20">
    <location>
        <position position="301"/>
    </location>
    <ligand>
        <name>chlorophyll a</name>
        <dbReference type="ChEBI" id="CHEBI:58416"/>
        <label>1</label>
    </ligand>
</feature>
<evidence type="ECO:0000256" key="16">
    <source>
        <dbReference type="ARBA" id="ARBA00022991"/>
    </source>
</evidence>
<proteinExistence type="inferred from homology"/>
<comment type="subunit">
    <text evidence="4">The LHC complex consists of chlorophyll a-b binding proteins.</text>
</comment>
<keyword evidence="18" id="KW-0472">Membrane</keyword>
<evidence type="ECO:0000256" key="4">
    <source>
        <dbReference type="ARBA" id="ARBA00011769"/>
    </source>
</evidence>
<keyword evidence="15" id="KW-1133">Transmembrane helix</keyword>
<dbReference type="PANTHER" id="PTHR21649">
    <property type="entry name" value="CHLOROPHYLL A/B BINDING PROTEIN"/>
    <property type="match status" value="1"/>
</dbReference>
<feature type="binding site" description="axial binding residue" evidence="20">
    <location>
        <position position="58"/>
    </location>
    <ligand>
        <name>chlorophyll b</name>
        <dbReference type="ChEBI" id="CHEBI:61721"/>
        <label>1</label>
    </ligand>
    <ligandPart>
        <name>Mg</name>
        <dbReference type="ChEBI" id="CHEBI:25107"/>
    </ligandPart>
</feature>
<evidence type="ECO:0000256" key="10">
    <source>
        <dbReference type="ARBA" id="ARBA00022692"/>
    </source>
</evidence>
<evidence type="ECO:0000256" key="6">
    <source>
        <dbReference type="ARBA" id="ARBA00022528"/>
    </source>
</evidence>
<dbReference type="Gene3D" id="1.10.3460.10">
    <property type="entry name" value="Chlorophyll a/b binding protein domain"/>
    <property type="match status" value="2"/>
</dbReference>
<evidence type="ECO:0000256" key="13">
    <source>
        <dbReference type="ARBA" id="ARBA00022842"/>
    </source>
</evidence>
<feature type="binding site" description="axial binding residue" evidence="20">
    <location>
        <position position="308"/>
    </location>
    <ligand>
        <name>chlorophyll b</name>
        <dbReference type="ChEBI" id="CHEBI:61721"/>
        <label>1</label>
    </ligand>
    <ligandPart>
        <name>Mg</name>
        <dbReference type="ChEBI" id="CHEBI:25107"/>
    </ligandPart>
</feature>
<dbReference type="GO" id="GO:0009522">
    <property type="term" value="C:photosystem I"/>
    <property type="evidence" value="ECO:0007669"/>
    <property type="project" value="UniProtKB-KW"/>
</dbReference>
<keyword evidence="16 21" id="KW-0157">Chromophore</keyword>
<dbReference type="AlphaFoldDB" id="A0A9R0YFZ4"/>
<dbReference type="Gramene" id="TRITD6Bv1G039040.11">
    <property type="protein sequence ID" value="TRITD6Bv1G039040.11"/>
    <property type="gene ID" value="TRITD6Bv1G039040"/>
</dbReference>
<evidence type="ECO:0000256" key="12">
    <source>
        <dbReference type="ARBA" id="ARBA00022836"/>
    </source>
</evidence>
<keyword evidence="6 21" id="KW-0150">Chloroplast</keyword>
<dbReference type="SUPFAM" id="SSF103511">
    <property type="entry name" value="Chlorophyll a-b binding protein"/>
    <property type="match status" value="2"/>
</dbReference>
<feature type="binding site" description="axial binding residue" evidence="20">
    <location>
        <position position="228"/>
    </location>
    <ligand>
        <name>chlorophyll b</name>
        <dbReference type="ChEBI" id="CHEBI:61721"/>
        <label>1</label>
    </ligand>
    <ligandPart>
        <name>Mg</name>
        <dbReference type="ChEBI" id="CHEBI:25107"/>
    </ligandPart>
</feature>
<evidence type="ECO:0000256" key="14">
    <source>
        <dbReference type="ARBA" id="ARBA00022946"/>
    </source>
</evidence>
<sequence>MVAATMSLSSSTFAGKAVKNVQSLALFGEARVTMRKTAAKAKQVSSGSPWYGADRVLYLGPLSGEPPSYLTGEFPGDYGWDTAGLSADPETFSKNRELEVIHCRWAMLGALGCVFPELLARNGVKFGEAVWFKAGSQIFSEGGLDYLGNPSLVHAQSILAIWACQVVLMGAVEGYRVAGGPLGEIVDPLYPGGSFDPLGLADDPEAFVELKVVLMGAVEGYRVAGGPLGEIVDPLYPGGSFDPLGLAEDPEAFAELKVKEIKNGRLAMFSMFGFFVQAIVTGKGPLENLADHIADPVNNNAWAFATNFVPGK</sequence>
<dbReference type="FunFam" id="1.10.3460.10:FF:000021">
    <property type="entry name" value="Chlorophyll a-b binding protein, chloroplastic"/>
    <property type="match status" value="1"/>
</dbReference>
<dbReference type="InterPro" id="IPR022796">
    <property type="entry name" value="Chloroa_b-bind"/>
</dbReference>
<evidence type="ECO:0000256" key="18">
    <source>
        <dbReference type="ARBA" id="ARBA00023136"/>
    </source>
</evidence>
<evidence type="ECO:0000256" key="15">
    <source>
        <dbReference type="ARBA" id="ARBA00022989"/>
    </source>
</evidence>
<keyword evidence="19 21" id="KW-0604">Photosystem II</keyword>
<dbReference type="Proteomes" id="UP000324705">
    <property type="component" value="Chromosome 6B"/>
</dbReference>
<feature type="binding site" description="axial binding residue" evidence="20">
    <location>
        <position position="157"/>
    </location>
    <ligand>
        <name>chlorophyll b</name>
        <dbReference type="ChEBI" id="CHEBI:61721"/>
        <label>1</label>
    </ligand>
    <ligandPart>
        <name>Mg</name>
        <dbReference type="ChEBI" id="CHEBI:25107"/>
    </ligandPart>
</feature>
<accession>A0A9R0YFZ4</accession>
<evidence type="ECO:0000256" key="20">
    <source>
        <dbReference type="PIRSR" id="PIRSR601344-1"/>
    </source>
</evidence>
<feature type="binding site" description="axial binding residue" evidence="20">
    <location>
        <position position="104"/>
    </location>
    <ligand>
        <name>chlorophyll b</name>
        <dbReference type="ChEBI" id="CHEBI:61721"/>
        <label>1</label>
    </ligand>
    <ligandPart>
        <name>Mg</name>
        <dbReference type="ChEBI" id="CHEBI:25107"/>
    </ligandPart>
</feature>
<evidence type="ECO:0000256" key="17">
    <source>
        <dbReference type="ARBA" id="ARBA00023078"/>
    </source>
</evidence>
<dbReference type="GO" id="GO:0046872">
    <property type="term" value="F:metal ion binding"/>
    <property type="evidence" value="ECO:0007669"/>
    <property type="project" value="UniProtKB-KW"/>
</dbReference>
<keyword evidence="8" id="KW-0597">Phosphoprotein</keyword>
<evidence type="ECO:0000256" key="3">
    <source>
        <dbReference type="ARBA" id="ARBA00007259"/>
    </source>
</evidence>
<dbReference type="GO" id="GO:0016168">
    <property type="term" value="F:chlorophyll binding"/>
    <property type="evidence" value="ECO:0007669"/>
    <property type="project" value="UniProtKB-KW"/>
</dbReference>
<feature type="binding site" evidence="20">
    <location>
        <position position="260"/>
    </location>
    <ligand>
        <name>chlorophyll a</name>
        <dbReference type="ChEBI" id="CHEBI:58416"/>
        <label>1</label>
    </ligand>
</feature>
<feature type="binding site" evidence="20">
    <location>
        <position position="99"/>
    </location>
    <ligand>
        <name>chlorophyll a</name>
        <dbReference type="ChEBI" id="CHEBI:58416"/>
        <label>1</label>
    </ligand>
</feature>
<evidence type="ECO:0000313" key="23">
    <source>
        <dbReference type="Proteomes" id="UP000324705"/>
    </source>
</evidence>
<keyword evidence="13" id="KW-0460">Magnesium</keyword>
<keyword evidence="11" id="KW-0479">Metal-binding</keyword>
<gene>
    <name evidence="22" type="ORF">TRITD_6Bv1G039040</name>
</gene>
<dbReference type="Pfam" id="PF00504">
    <property type="entry name" value="Chloroa_b-bind"/>
    <property type="match status" value="1"/>
</dbReference>
<feature type="binding site" evidence="20">
    <location>
        <position position="292"/>
    </location>
    <ligand>
        <name>chlorophyll a</name>
        <dbReference type="ChEBI" id="CHEBI:58416"/>
        <label>1</label>
    </ligand>
</feature>
<dbReference type="EMBL" id="LT934122">
    <property type="protein sequence ID" value="VAI54698.1"/>
    <property type="molecule type" value="Genomic_DNA"/>
</dbReference>
<evidence type="ECO:0000256" key="7">
    <source>
        <dbReference type="ARBA" id="ARBA00022531"/>
    </source>
</evidence>
<keyword evidence="10" id="KW-0812">Transmembrane</keyword>
<keyword evidence="5 20" id="KW-0148">Chlorophyll</keyword>
<comment type="function">
    <text evidence="1 21">The light-harvesting complex (LHC) functions as a light receptor, it captures and delivers excitation energy to photosystems with which it is closely associated.</text>
</comment>
<name>A0A9R0YFZ4_TRITD</name>
<dbReference type="GO" id="GO:0009765">
    <property type="term" value="P:photosynthesis, light harvesting"/>
    <property type="evidence" value="ECO:0007669"/>
    <property type="project" value="InterPro"/>
</dbReference>
<keyword evidence="7 21" id="KW-0602">Photosynthesis</keyword>
<feature type="binding site" evidence="20">
    <location>
        <position position="86"/>
    </location>
    <ligand>
        <name>chlorophyll a</name>
        <dbReference type="ChEBI" id="CHEBI:58416"/>
        <label>1</label>
    </ligand>
</feature>
<feature type="binding site" evidence="20">
    <location>
        <position position="137"/>
    </location>
    <ligand>
        <name>chlorophyll a</name>
        <dbReference type="ChEBI" id="CHEBI:58416"/>
        <label>1</label>
    </ligand>
</feature>
<keyword evidence="23" id="KW-1185">Reference proteome</keyword>
<keyword evidence="12 21" id="KW-0603">Photosystem I</keyword>
<reference evidence="22 23" key="1">
    <citation type="submission" date="2017-09" db="EMBL/GenBank/DDBJ databases">
        <authorList>
            <consortium name="International Durum Wheat Genome Sequencing Consortium (IDWGSC)"/>
            <person name="Milanesi L."/>
        </authorList>
    </citation>
    <scope>NUCLEOTIDE SEQUENCE [LARGE SCALE GENOMIC DNA]</scope>
    <source>
        <strain evidence="23">cv. Svevo</strain>
    </source>
</reference>
<comment type="similarity">
    <text evidence="3 21">Belongs to the light-harvesting chlorophyll a/b-binding (LHC) protein family.</text>
</comment>
<keyword evidence="17 21" id="KW-0793">Thylakoid</keyword>
<evidence type="ECO:0000256" key="8">
    <source>
        <dbReference type="ARBA" id="ARBA00022553"/>
    </source>
</evidence>
<evidence type="ECO:0000256" key="21">
    <source>
        <dbReference type="RuleBase" id="RU363080"/>
    </source>
</evidence>
<feature type="binding site" description="axial binding residue" evidence="20">
    <location>
        <position position="173"/>
    </location>
    <ligand>
        <name>chlorophyll b</name>
        <dbReference type="ChEBI" id="CHEBI:61721"/>
        <label>1</label>
    </ligand>
    <ligandPart>
        <name>Mg</name>
        <dbReference type="ChEBI" id="CHEBI:25107"/>
    </ligandPart>
</feature>
<evidence type="ECO:0000256" key="5">
    <source>
        <dbReference type="ARBA" id="ARBA00022494"/>
    </source>
</evidence>
<keyword evidence="14" id="KW-0809">Transit peptide</keyword>
<protein>
    <recommendedName>
        <fullName evidence="21">Chlorophyll a-b binding protein, chloroplastic</fullName>
    </recommendedName>
</protein>
<feature type="binding site" evidence="20">
    <location>
        <position position="263"/>
    </location>
    <ligand>
        <name>chlorophyll a</name>
        <dbReference type="ChEBI" id="CHEBI:58416"/>
        <label>1</label>
    </ligand>
</feature>
<feature type="binding site" description="axial binding residue" evidence="20">
    <location>
        <position position="102"/>
    </location>
    <ligand>
        <name>chlorophyll a</name>
        <dbReference type="ChEBI" id="CHEBI:58416"/>
        <label>1</label>
    </ligand>
    <ligandPart>
        <name>Mg</name>
        <dbReference type="ChEBI" id="CHEBI:25107"/>
    </ligandPart>
</feature>
<evidence type="ECO:0000256" key="19">
    <source>
        <dbReference type="ARBA" id="ARBA00023276"/>
    </source>
</evidence>
<dbReference type="GO" id="GO:0009535">
    <property type="term" value="C:chloroplast thylakoid membrane"/>
    <property type="evidence" value="ECO:0007669"/>
    <property type="project" value="UniProtKB-SubCell"/>
</dbReference>
<evidence type="ECO:0000256" key="1">
    <source>
        <dbReference type="ARBA" id="ARBA00003803"/>
    </source>
</evidence>
<dbReference type="GO" id="GO:0009523">
    <property type="term" value="C:photosystem II"/>
    <property type="evidence" value="ECO:0007669"/>
    <property type="project" value="UniProtKB-KW"/>
</dbReference>